<accession>A0ABT8WBN6</accession>
<dbReference type="EMBL" id="JAUOEK010000120">
    <property type="protein sequence ID" value="MDO5970555.1"/>
    <property type="molecule type" value="Genomic_DNA"/>
</dbReference>
<reference evidence="1" key="1">
    <citation type="submission" date="2023-07" db="EMBL/GenBank/DDBJ databases">
        <title>Two novel species in the genus Flavivirga.</title>
        <authorList>
            <person name="Kwon K."/>
        </authorList>
    </citation>
    <scope>NUCLEOTIDE SEQUENCE</scope>
    <source>
        <strain evidence="1">KCTC 52353</strain>
    </source>
</reference>
<sequence length="265" mass="31777">MQVSKTAILTTVANFELYRKTSILFPEGVQKYIIDGRDGMHGIHSLVYMMHKLKNKGIHWLIMADEDVVFTDNKLVFSLIDKMNIEGITVCGVRDGGVVLHRKKNPFVINTFFSVINLKEVFNIWNKKEMLKNQYIEEGEFQDDLSGLKGDFDRKSLYEPYYCFYFWLRRQEKRFLFLESKMCSDMIANDVYYENKKLLCHTWYARSYGENKKHTDRINVILNANGVENNIETDFMDVIIYKKRWFYMQKLIRKYYKYLIMKLRK</sequence>
<name>A0ABT8WBN6_9FLAO</name>
<evidence type="ECO:0000313" key="1">
    <source>
        <dbReference type="EMBL" id="MDO5970555.1"/>
    </source>
</evidence>
<comment type="caution">
    <text evidence="1">The sequence shown here is derived from an EMBL/GenBank/DDBJ whole genome shotgun (WGS) entry which is preliminary data.</text>
</comment>
<dbReference type="Proteomes" id="UP001176883">
    <property type="component" value="Unassembled WGS sequence"/>
</dbReference>
<protein>
    <recommendedName>
        <fullName evidence="3">Nucleotide-diphospho-sugar transferase domain-containing protein</fullName>
    </recommendedName>
</protein>
<evidence type="ECO:0000313" key="2">
    <source>
        <dbReference type="Proteomes" id="UP001176883"/>
    </source>
</evidence>
<evidence type="ECO:0008006" key="3">
    <source>
        <dbReference type="Google" id="ProtNLM"/>
    </source>
</evidence>
<gene>
    <name evidence="1" type="ORF">Q4Q35_12130</name>
</gene>
<proteinExistence type="predicted"/>
<keyword evidence="2" id="KW-1185">Reference proteome</keyword>
<organism evidence="1 2">
    <name type="scientific">Flavivirga aquimarina</name>
    <dbReference type="NCBI Taxonomy" id="2027862"/>
    <lineage>
        <taxon>Bacteria</taxon>
        <taxon>Pseudomonadati</taxon>
        <taxon>Bacteroidota</taxon>
        <taxon>Flavobacteriia</taxon>
        <taxon>Flavobacteriales</taxon>
        <taxon>Flavobacteriaceae</taxon>
        <taxon>Flavivirga</taxon>
    </lineage>
</organism>
<dbReference type="RefSeq" id="WP_303278243.1">
    <property type="nucleotide sequence ID" value="NZ_JAUOEK010000120.1"/>
</dbReference>